<dbReference type="CDD" id="cd17738">
    <property type="entry name" value="BRCT_TopBP1_rpt7"/>
    <property type="match status" value="1"/>
</dbReference>
<dbReference type="SUPFAM" id="SSF52113">
    <property type="entry name" value="BRCT domain"/>
    <property type="match status" value="1"/>
</dbReference>
<dbReference type="Gene3D" id="3.40.50.10190">
    <property type="entry name" value="BRCT domain"/>
    <property type="match status" value="2"/>
</dbReference>
<proteinExistence type="predicted"/>
<name>A0AA39FK37_9HYME</name>
<protein>
    <recommendedName>
        <fullName evidence="2">BRCT domain-containing protein</fullName>
    </recommendedName>
</protein>
<evidence type="ECO:0000256" key="1">
    <source>
        <dbReference type="SAM" id="MobiDB-lite"/>
    </source>
</evidence>
<feature type="domain" description="BRCT" evidence="2">
    <location>
        <begin position="172"/>
        <end position="250"/>
    </location>
</feature>
<dbReference type="SMART" id="SM00292">
    <property type="entry name" value="BRCT"/>
    <property type="match status" value="1"/>
</dbReference>
<feature type="compositionally biased region" description="Basic and acidic residues" evidence="1">
    <location>
        <begin position="108"/>
        <end position="121"/>
    </location>
</feature>
<evidence type="ECO:0000313" key="4">
    <source>
        <dbReference type="Proteomes" id="UP001168990"/>
    </source>
</evidence>
<dbReference type="InterPro" id="IPR036420">
    <property type="entry name" value="BRCT_dom_sf"/>
</dbReference>
<evidence type="ECO:0000259" key="2">
    <source>
        <dbReference type="PROSITE" id="PS50172"/>
    </source>
</evidence>
<dbReference type="GO" id="GO:0006974">
    <property type="term" value="P:DNA damage response"/>
    <property type="evidence" value="ECO:0007669"/>
    <property type="project" value="TreeGrafter"/>
</dbReference>
<comment type="caution">
    <text evidence="3">The sequence shown here is derived from an EMBL/GenBank/DDBJ whole genome shotgun (WGS) entry which is preliminary data.</text>
</comment>
<dbReference type="Pfam" id="PF00533">
    <property type="entry name" value="BRCT"/>
    <property type="match status" value="1"/>
</dbReference>
<evidence type="ECO:0000313" key="3">
    <source>
        <dbReference type="EMBL" id="KAK0170881.1"/>
    </source>
</evidence>
<reference evidence="3" key="1">
    <citation type="journal article" date="2023" name="bioRxiv">
        <title>Scaffold-level genome assemblies of two parasitoid biocontrol wasps reveal the parthenogenesis mechanism and an associated novel virus.</title>
        <authorList>
            <person name="Inwood S."/>
            <person name="Skelly J."/>
            <person name="Guhlin J."/>
            <person name="Harrop T."/>
            <person name="Goldson S."/>
            <person name="Dearden P."/>
        </authorList>
    </citation>
    <scope>NUCLEOTIDE SEQUENCE</scope>
    <source>
        <strain evidence="3">Irish</strain>
        <tissue evidence="3">Whole body</tissue>
    </source>
</reference>
<dbReference type="InterPro" id="IPR042479">
    <property type="entry name" value="Slf1"/>
</dbReference>
<dbReference type="EMBL" id="JAQQBS010000003">
    <property type="protein sequence ID" value="KAK0170881.1"/>
    <property type="molecule type" value="Genomic_DNA"/>
</dbReference>
<dbReference type="PANTHER" id="PTHR46677">
    <property type="entry name" value="SMC5-SMC6 COMPLEX LOCALIZATION FACTOR PROTEIN 1"/>
    <property type="match status" value="1"/>
</dbReference>
<dbReference type="GO" id="GO:1990166">
    <property type="term" value="P:protein localization to site of double-strand break"/>
    <property type="evidence" value="ECO:0007669"/>
    <property type="project" value="TreeGrafter"/>
</dbReference>
<dbReference type="Proteomes" id="UP001168990">
    <property type="component" value="Unassembled WGS sequence"/>
</dbReference>
<keyword evidence="4" id="KW-1185">Reference proteome</keyword>
<sequence>MTPPINTSTRQILTPKRTLTPTPGLDTPIINERLSLAQNTSINSPFHISTPDTPYGQIFKPNPSPHTRKLWAQLIDDLPGKDELSPAQIWFPKKKPSGGAVNQQGRSTMDDHDELSVNKDDGMETPINRVLAFTEDEESRSKKMRSMNSMNKRIKFFGPRVHQKRVVRCLEKRKRLMKNHGIILCQRLSRKDRSNNEEIIKHLGGEVSQDATFDATATHLLCVKPSRNEKMLDSIAAGKRILHCSYLRDCERAAAANRWRVKLQGTGKCAFNGMVAMLMMPNEKHDQLARLIEAGGGTVVQAKPPYDTSPNGKKVTQCFIQINKLEQPVDWAMLASKGI</sequence>
<dbReference type="InterPro" id="IPR001357">
    <property type="entry name" value="BRCT_dom"/>
</dbReference>
<dbReference type="AlphaFoldDB" id="A0AA39FK37"/>
<dbReference type="PROSITE" id="PS50172">
    <property type="entry name" value="BRCT"/>
    <property type="match status" value="1"/>
</dbReference>
<gene>
    <name evidence="3" type="ORF">PV328_008672</name>
</gene>
<feature type="region of interest" description="Disordered" evidence="1">
    <location>
        <begin position="91"/>
        <end position="121"/>
    </location>
</feature>
<dbReference type="GO" id="GO:0005634">
    <property type="term" value="C:nucleus"/>
    <property type="evidence" value="ECO:0007669"/>
    <property type="project" value="TreeGrafter"/>
</dbReference>
<dbReference type="GO" id="GO:2000781">
    <property type="term" value="P:positive regulation of double-strand break repair"/>
    <property type="evidence" value="ECO:0007669"/>
    <property type="project" value="InterPro"/>
</dbReference>
<reference evidence="3" key="2">
    <citation type="submission" date="2023-03" db="EMBL/GenBank/DDBJ databases">
        <authorList>
            <person name="Inwood S.N."/>
            <person name="Skelly J.G."/>
            <person name="Guhlin J."/>
            <person name="Harrop T.W.R."/>
            <person name="Goldson S.G."/>
            <person name="Dearden P.K."/>
        </authorList>
    </citation>
    <scope>NUCLEOTIDE SEQUENCE</scope>
    <source>
        <strain evidence="3">Irish</strain>
        <tissue evidence="3">Whole body</tissue>
    </source>
</reference>
<organism evidence="3 4">
    <name type="scientific">Microctonus aethiopoides</name>
    <dbReference type="NCBI Taxonomy" id="144406"/>
    <lineage>
        <taxon>Eukaryota</taxon>
        <taxon>Metazoa</taxon>
        <taxon>Ecdysozoa</taxon>
        <taxon>Arthropoda</taxon>
        <taxon>Hexapoda</taxon>
        <taxon>Insecta</taxon>
        <taxon>Pterygota</taxon>
        <taxon>Neoptera</taxon>
        <taxon>Endopterygota</taxon>
        <taxon>Hymenoptera</taxon>
        <taxon>Apocrita</taxon>
        <taxon>Ichneumonoidea</taxon>
        <taxon>Braconidae</taxon>
        <taxon>Euphorinae</taxon>
        <taxon>Microctonus</taxon>
    </lineage>
</organism>
<dbReference type="PANTHER" id="PTHR46677:SF1">
    <property type="entry name" value="SMC5-SMC6 COMPLEX LOCALIZATION FACTOR PROTEIN 1"/>
    <property type="match status" value="1"/>
</dbReference>
<dbReference type="GO" id="GO:0035861">
    <property type="term" value="C:site of double-strand break"/>
    <property type="evidence" value="ECO:0007669"/>
    <property type="project" value="TreeGrafter"/>
</dbReference>
<accession>A0AA39FK37</accession>